<dbReference type="OrthoDB" id="3173587at2"/>
<keyword evidence="2" id="KW-1185">Reference proteome</keyword>
<dbReference type="RefSeq" id="WP_156990314.1">
    <property type="nucleotide sequence ID" value="NZ_VWXL01000052.1"/>
</dbReference>
<accession>A0A6N8HYS1</accession>
<organism evidence="1 2">
    <name type="scientific">Caproicibacter fermentans</name>
    <dbReference type="NCBI Taxonomy" id="2576756"/>
    <lineage>
        <taxon>Bacteria</taxon>
        <taxon>Bacillati</taxon>
        <taxon>Bacillota</taxon>
        <taxon>Clostridia</taxon>
        <taxon>Eubacteriales</taxon>
        <taxon>Acutalibacteraceae</taxon>
        <taxon>Caproicibacter</taxon>
    </lineage>
</organism>
<gene>
    <name evidence="1" type="ORF">CAFE_16130</name>
</gene>
<comment type="caution">
    <text evidence="1">The sequence shown here is derived from an EMBL/GenBank/DDBJ whole genome shotgun (WGS) entry which is preliminary data.</text>
</comment>
<evidence type="ECO:0000313" key="1">
    <source>
        <dbReference type="EMBL" id="MVB10912.1"/>
    </source>
</evidence>
<dbReference type="Proteomes" id="UP000469440">
    <property type="component" value="Unassembled WGS sequence"/>
</dbReference>
<protein>
    <submittedName>
        <fullName evidence="1">Uncharacterized protein</fullName>
    </submittedName>
</protein>
<dbReference type="Pfam" id="PF19677">
    <property type="entry name" value="DUF6179"/>
    <property type="match status" value="1"/>
</dbReference>
<evidence type="ECO:0000313" key="2">
    <source>
        <dbReference type="Proteomes" id="UP000469440"/>
    </source>
</evidence>
<dbReference type="EMBL" id="VWXL01000052">
    <property type="protein sequence ID" value="MVB10912.1"/>
    <property type="molecule type" value="Genomic_DNA"/>
</dbReference>
<reference evidence="1 2" key="1">
    <citation type="submission" date="2019-09" db="EMBL/GenBank/DDBJ databases">
        <title>Genome sequence of Clostridium sp. EA1.</title>
        <authorList>
            <person name="Poehlein A."/>
            <person name="Bengelsdorf F.R."/>
            <person name="Daniel R."/>
        </authorList>
    </citation>
    <scope>NUCLEOTIDE SEQUENCE [LARGE SCALE GENOMIC DNA]</scope>
    <source>
        <strain evidence="1 2">EA1</strain>
    </source>
</reference>
<dbReference type="InterPro" id="IPR045751">
    <property type="entry name" value="DUF6179"/>
</dbReference>
<sequence>MMNESVPARAGLSAEESKRFQKEMLWALSEQLGRYTAGESSSVLSETAEKVLESMLYCVSVELSARPDPAAALREIPAAELFRRGAERVKSMTADLKLLYRQVLNTRIPTDLIAYNETLDGAIPGFFKTYDPEYAAHENGALTGFPDYPLLNDDQSRGGILYMESYLEQLLRENRFCSRYGKNYIRAVLLLHGRSCHLDYRDLIINIPELLLEREGAPKPYRLPEDAI</sequence>
<dbReference type="AlphaFoldDB" id="A0A6N8HYS1"/>
<proteinExistence type="predicted"/>
<name>A0A6N8HYS1_9FIRM</name>